<dbReference type="Gene3D" id="3.40.50.720">
    <property type="entry name" value="NAD(P)-binding Rossmann-like Domain"/>
    <property type="match status" value="1"/>
</dbReference>
<dbReference type="Proteomes" id="UP000654401">
    <property type="component" value="Unassembled WGS sequence"/>
</dbReference>
<dbReference type="EMBL" id="JACNFK010000015">
    <property type="protein sequence ID" value="MBC8519054.1"/>
    <property type="molecule type" value="Genomic_DNA"/>
</dbReference>
<dbReference type="InterPro" id="IPR036291">
    <property type="entry name" value="NAD(P)-bd_dom_sf"/>
</dbReference>
<name>A0A8J6NWV5_9GAMM</name>
<proteinExistence type="predicted"/>
<evidence type="ECO:0000313" key="2">
    <source>
        <dbReference type="Proteomes" id="UP000654401"/>
    </source>
</evidence>
<dbReference type="AlphaFoldDB" id="A0A8J6NWV5"/>
<sequence length="256" mass="28489">MTNHNSIILIGAGEMGGVFARGFLRAGYTVHPVTRAISIDETASSIPDPELVLVAVAENDLHPVLETIPPQWRDRLVLLQNELLPRDWEQHRLQNPTVISVWFEKKRGMDFKVIIPSPVFGPHAERVFNALGELDIPVNVLSSQPELLQELVLKNVYILTTNIAGLVTGGTVGELWENHQPFTRIIANEVIDLQEWLTGETLDREALISGMVEAFEGDLNHNCMGRSAPARLDRALQIAAEADIELPEMRKIKESA</sequence>
<accession>A0A8J6NWV5</accession>
<evidence type="ECO:0000313" key="1">
    <source>
        <dbReference type="EMBL" id="MBC8519054.1"/>
    </source>
</evidence>
<comment type="caution">
    <text evidence="1">The sequence shown here is derived from an EMBL/GenBank/DDBJ whole genome shotgun (WGS) entry which is preliminary data.</text>
</comment>
<organism evidence="1 2">
    <name type="scientific">Candidatus Thiopontia autotrophica</name>
    <dbReference type="NCBI Taxonomy" id="2841688"/>
    <lineage>
        <taxon>Bacteria</taxon>
        <taxon>Pseudomonadati</taxon>
        <taxon>Pseudomonadota</taxon>
        <taxon>Gammaproteobacteria</taxon>
        <taxon>Candidatus Thiopontia</taxon>
    </lineage>
</organism>
<protein>
    <recommendedName>
        <fullName evidence="3">Ketopantoate reductase</fullName>
    </recommendedName>
</protein>
<evidence type="ECO:0008006" key="3">
    <source>
        <dbReference type="Google" id="ProtNLM"/>
    </source>
</evidence>
<reference evidence="1 2" key="1">
    <citation type="submission" date="2020-08" db="EMBL/GenBank/DDBJ databases">
        <title>Bridging the membrane lipid divide: bacteria of the FCB group superphylum have the potential to synthesize archaeal ether lipids.</title>
        <authorList>
            <person name="Villanueva L."/>
            <person name="Von Meijenfeldt F.A.B."/>
            <person name="Westbye A.B."/>
            <person name="Yadav S."/>
            <person name="Hopmans E.C."/>
            <person name="Dutilh B.E."/>
            <person name="Sinninghe Damste J.S."/>
        </authorList>
    </citation>
    <scope>NUCLEOTIDE SEQUENCE [LARGE SCALE GENOMIC DNA]</scope>
    <source>
        <strain evidence="1">NIOZ-UU100</strain>
    </source>
</reference>
<dbReference type="SUPFAM" id="SSF51735">
    <property type="entry name" value="NAD(P)-binding Rossmann-fold domains"/>
    <property type="match status" value="1"/>
</dbReference>
<gene>
    <name evidence="1" type="ORF">H8D24_01415</name>
</gene>